<dbReference type="Proteomes" id="UP001315278">
    <property type="component" value="Unassembled WGS sequence"/>
</dbReference>
<dbReference type="RefSeq" id="WP_212492417.1">
    <property type="nucleotide sequence ID" value="NZ_JAFCJH010000007.1"/>
</dbReference>
<gene>
    <name evidence="1" type="ORF">JQ615_09775</name>
</gene>
<evidence type="ECO:0000313" key="2">
    <source>
        <dbReference type="Proteomes" id="UP001315278"/>
    </source>
</evidence>
<organism evidence="1 2">
    <name type="scientific">Bradyrhizobium jicamae</name>
    <dbReference type="NCBI Taxonomy" id="280332"/>
    <lineage>
        <taxon>Bacteria</taxon>
        <taxon>Pseudomonadati</taxon>
        <taxon>Pseudomonadota</taxon>
        <taxon>Alphaproteobacteria</taxon>
        <taxon>Hyphomicrobiales</taxon>
        <taxon>Nitrobacteraceae</taxon>
        <taxon>Bradyrhizobium</taxon>
    </lineage>
</organism>
<protein>
    <submittedName>
        <fullName evidence="1">Uncharacterized protein</fullName>
    </submittedName>
</protein>
<dbReference type="EMBL" id="JAFCJH010000007">
    <property type="protein sequence ID" value="MBR0795675.1"/>
    <property type="molecule type" value="Genomic_DNA"/>
</dbReference>
<accession>A0ABS5FFW9</accession>
<comment type="caution">
    <text evidence="1">The sequence shown here is derived from an EMBL/GenBank/DDBJ whole genome shotgun (WGS) entry which is preliminary data.</text>
</comment>
<sequence>MSDAISLVPISPAGHRMRRHRKRRRDGLQCLTMELRETEIGVLIGKGLLQECDRSDPNAITIALYEFLDRYLRA</sequence>
<name>A0ABS5FFW9_9BRAD</name>
<proteinExistence type="predicted"/>
<evidence type="ECO:0000313" key="1">
    <source>
        <dbReference type="EMBL" id="MBR0795675.1"/>
    </source>
</evidence>
<reference evidence="2" key="1">
    <citation type="journal article" date="2021" name="ISME J.">
        <title>Evolutionary origin and ecological implication of a unique nif island in free-living Bradyrhizobium lineages.</title>
        <authorList>
            <person name="Tao J."/>
        </authorList>
    </citation>
    <scope>NUCLEOTIDE SEQUENCE [LARGE SCALE GENOMIC DNA]</scope>
    <source>
        <strain evidence="2">SZCCT0434</strain>
    </source>
</reference>
<keyword evidence="2" id="KW-1185">Reference proteome</keyword>